<reference evidence="3" key="1">
    <citation type="submission" date="2016-10" db="EMBL/GenBank/DDBJ databases">
        <authorList>
            <person name="Varghese N."/>
            <person name="Submissions S."/>
        </authorList>
    </citation>
    <scope>NUCLEOTIDE SEQUENCE [LARGE SCALE GENOMIC DNA]</scope>
    <source>
        <strain evidence="3">DSM 45460</strain>
    </source>
</reference>
<keyword evidence="1" id="KW-0812">Transmembrane</keyword>
<dbReference type="EMBL" id="FNFM01000006">
    <property type="protein sequence ID" value="SDK27089.1"/>
    <property type="molecule type" value="Genomic_DNA"/>
</dbReference>
<dbReference type="AlphaFoldDB" id="A0A1G9AIA4"/>
<keyword evidence="3" id="KW-1185">Reference proteome</keyword>
<protein>
    <recommendedName>
        <fullName evidence="4">DUF4190 domain-containing protein</fullName>
    </recommendedName>
</protein>
<keyword evidence="1" id="KW-0472">Membrane</keyword>
<name>A0A1G9AIA4_ACTMZ</name>
<dbReference type="OrthoDB" id="3700443at2"/>
<gene>
    <name evidence="2" type="ORF">SAMN04487820_10668</name>
</gene>
<organism evidence="2 3">
    <name type="scientific">Actinopolyspora mzabensis</name>
    <dbReference type="NCBI Taxonomy" id="995066"/>
    <lineage>
        <taxon>Bacteria</taxon>
        <taxon>Bacillati</taxon>
        <taxon>Actinomycetota</taxon>
        <taxon>Actinomycetes</taxon>
        <taxon>Actinopolysporales</taxon>
        <taxon>Actinopolysporaceae</taxon>
        <taxon>Actinopolyspora</taxon>
    </lineage>
</organism>
<feature type="transmembrane region" description="Helical" evidence="1">
    <location>
        <begin position="63"/>
        <end position="83"/>
    </location>
</feature>
<keyword evidence="1" id="KW-1133">Transmembrane helix</keyword>
<proteinExistence type="predicted"/>
<evidence type="ECO:0000313" key="2">
    <source>
        <dbReference type="EMBL" id="SDK27089.1"/>
    </source>
</evidence>
<dbReference type="Proteomes" id="UP000199213">
    <property type="component" value="Unassembled WGS sequence"/>
</dbReference>
<evidence type="ECO:0000256" key="1">
    <source>
        <dbReference type="SAM" id="Phobius"/>
    </source>
</evidence>
<evidence type="ECO:0008006" key="4">
    <source>
        <dbReference type="Google" id="ProtNLM"/>
    </source>
</evidence>
<dbReference type="RefSeq" id="WP_092627992.1">
    <property type="nucleotide sequence ID" value="NZ_FNFM01000006.1"/>
</dbReference>
<feature type="transmembrane region" description="Helical" evidence="1">
    <location>
        <begin position="21"/>
        <end position="51"/>
    </location>
</feature>
<accession>A0A1G9AIA4</accession>
<sequence>MSRERIPARHRPGSYAWLGPLALCLGIASWVLLVPGVVCAVGAVVCGAASVTTRGDHRLDITALLGIALGAAHVLVSIMLLLWTMR</sequence>
<evidence type="ECO:0000313" key="3">
    <source>
        <dbReference type="Proteomes" id="UP000199213"/>
    </source>
</evidence>